<keyword evidence="3" id="KW-1185">Reference proteome</keyword>
<comment type="similarity">
    <text evidence="1">Belongs to the TPPP family.</text>
</comment>
<dbReference type="SUPFAM" id="SSF47473">
    <property type="entry name" value="EF-hand"/>
    <property type="match status" value="1"/>
</dbReference>
<sequence length="128" mass="15132">MDIGTGYHYKNDGEQELIPLEVLFFAYCRMDPVNRRKKGSIQQLPLSQSDQWLKDAEILDMKRLTTTDTGTCFFKFRKRALDWDEYQRYLQDLAKLRNLNLNEMRHKMQCCPLPQPPDANVNEEASNE</sequence>
<dbReference type="Pfam" id="PF05517">
    <property type="entry name" value="p25-alpha"/>
    <property type="match status" value="1"/>
</dbReference>
<evidence type="ECO:0000256" key="1">
    <source>
        <dbReference type="ARBA" id="ARBA00010994"/>
    </source>
</evidence>
<dbReference type="EMBL" id="JBJJXI010000153">
    <property type="protein sequence ID" value="KAL3385805.1"/>
    <property type="molecule type" value="Genomic_DNA"/>
</dbReference>
<dbReference type="Proteomes" id="UP001627154">
    <property type="component" value="Unassembled WGS sequence"/>
</dbReference>
<reference evidence="2 3" key="1">
    <citation type="journal article" date="2024" name="bioRxiv">
        <title>A reference genome for Trichogramma kaykai: A tiny desert-dwelling parasitoid wasp with competing sex-ratio distorters.</title>
        <authorList>
            <person name="Culotta J."/>
            <person name="Lindsey A.R."/>
        </authorList>
    </citation>
    <scope>NUCLEOTIDE SEQUENCE [LARGE SCALE GENOMIC DNA]</scope>
    <source>
        <strain evidence="2 3">KSX58</strain>
    </source>
</reference>
<dbReference type="InterPro" id="IPR011992">
    <property type="entry name" value="EF-hand-dom_pair"/>
</dbReference>
<dbReference type="InterPro" id="IPR008907">
    <property type="entry name" value="TPP/p25"/>
</dbReference>
<evidence type="ECO:0000313" key="2">
    <source>
        <dbReference type="EMBL" id="KAL3385805.1"/>
    </source>
</evidence>
<dbReference type="AlphaFoldDB" id="A0ABD2VYJ1"/>
<accession>A0ABD2VYJ1</accession>
<gene>
    <name evidence="2" type="ORF">TKK_018837</name>
</gene>
<evidence type="ECO:0000313" key="3">
    <source>
        <dbReference type="Proteomes" id="UP001627154"/>
    </source>
</evidence>
<protein>
    <submittedName>
        <fullName evidence="2">Uncharacterized protein</fullName>
    </submittedName>
</protein>
<organism evidence="2 3">
    <name type="scientific">Trichogramma kaykai</name>
    <dbReference type="NCBI Taxonomy" id="54128"/>
    <lineage>
        <taxon>Eukaryota</taxon>
        <taxon>Metazoa</taxon>
        <taxon>Ecdysozoa</taxon>
        <taxon>Arthropoda</taxon>
        <taxon>Hexapoda</taxon>
        <taxon>Insecta</taxon>
        <taxon>Pterygota</taxon>
        <taxon>Neoptera</taxon>
        <taxon>Endopterygota</taxon>
        <taxon>Hymenoptera</taxon>
        <taxon>Apocrita</taxon>
        <taxon>Proctotrupomorpha</taxon>
        <taxon>Chalcidoidea</taxon>
        <taxon>Trichogrammatidae</taxon>
        <taxon>Trichogramma</taxon>
    </lineage>
</organism>
<dbReference type="Gene3D" id="1.10.238.10">
    <property type="entry name" value="EF-hand"/>
    <property type="match status" value="1"/>
</dbReference>
<comment type="caution">
    <text evidence="2">The sequence shown here is derived from an EMBL/GenBank/DDBJ whole genome shotgun (WGS) entry which is preliminary data.</text>
</comment>
<proteinExistence type="inferred from homology"/>
<name>A0ABD2VYJ1_9HYME</name>